<accession>A0A1S3J3C8</accession>
<dbReference type="GeneID" id="106169842"/>
<dbReference type="InterPro" id="IPR025110">
    <property type="entry name" value="AMP-bd_C"/>
</dbReference>
<evidence type="ECO:0000256" key="2">
    <source>
        <dbReference type="ARBA" id="ARBA00022553"/>
    </source>
</evidence>
<dbReference type="Proteomes" id="UP000085678">
    <property type="component" value="Unplaced"/>
</dbReference>
<keyword evidence="1" id="KW-0596">Phosphopantetheine</keyword>
<name>A0A1S3J3C8_LINAN</name>
<proteinExistence type="predicted"/>
<dbReference type="OrthoDB" id="10253869at2759"/>
<dbReference type="SUPFAM" id="SSF56801">
    <property type="entry name" value="Acetyl-CoA synthetase-like"/>
    <property type="match status" value="1"/>
</dbReference>
<feature type="domain" description="AMP-dependent synthetase/ligase" evidence="3">
    <location>
        <begin position="37"/>
        <end position="412"/>
    </location>
</feature>
<dbReference type="AlphaFoldDB" id="A0A1S3J3C8"/>
<keyword evidence="5" id="KW-1185">Reference proteome</keyword>
<dbReference type="KEGG" id="lak:106169842"/>
<protein>
    <submittedName>
        <fullName evidence="6">Uncharacterized protein LOC106169842</fullName>
    </submittedName>
</protein>
<dbReference type="Pfam" id="PF13561">
    <property type="entry name" value="adh_short_C2"/>
    <property type="match status" value="1"/>
</dbReference>
<reference evidence="6" key="1">
    <citation type="submission" date="2025-08" db="UniProtKB">
        <authorList>
            <consortium name="RefSeq"/>
        </authorList>
    </citation>
    <scope>IDENTIFICATION</scope>
    <source>
        <tissue evidence="6">Gonads</tissue>
    </source>
</reference>
<dbReference type="PROSITE" id="PS00455">
    <property type="entry name" value="AMP_BINDING"/>
    <property type="match status" value="1"/>
</dbReference>
<sequence length="597" mass="65843">MASMEKINQAHLNKRSYYHIPQVTSNAYVTLHEAFDITAQLYPTKNAAIFYQTREQRESMTFSELEKQSISLAESLRRRGYSRGDRVAFSSPNCIEFFPLTLALSRLGCNMFMLSNLNNLCDDVLEYKCRALMLYVGNDKEREIYREIASRVPQGTNPLSDIVVFGPYGDDVLGTGASLNNLIKGEGNGTPIDGAAGQADPDDPMCVFFTSGSTGKPKGIQLTHNAYINWARMEEASYASADSVFFNDRPMTWIGGHQLILGMALYGTTALTVNSSMVVAEGEVDFVLTILNRESVTHTAMMHYFIVDLLNYSDAVSFCQVPSLRYILTGGQMMDRDQLKKLLALFPNIKHITIGYGSTDAGPIALQDVTHDTNSDKMQVTYGVEVKIVEPDTNRDVPPESAGEICVRNPLIYHCLNVDNQAASQAAFDEAGWFHTGDIGTMTIDGQLSVSGRKDDMIKRATIKVFPAEVEAVFAQHPAVKDVIVVGVPDIRLREELCACVIMESSGDVAELERWCKEKFSVERAQTNFTEAQREWAAGCHMLNRQGESSEVAAAIAFLCSRDASFITGADLPVDGGYIGPARHGKDRPDFTGIIPD</sequence>
<dbReference type="InterPro" id="IPR020845">
    <property type="entry name" value="AMP-binding_CS"/>
</dbReference>
<feature type="domain" description="AMP-binding enzyme C-terminal" evidence="4">
    <location>
        <begin position="469"/>
        <end position="520"/>
    </location>
</feature>
<dbReference type="Pfam" id="PF00501">
    <property type="entry name" value="AMP-binding"/>
    <property type="match status" value="1"/>
</dbReference>
<organism evidence="5 6">
    <name type="scientific">Lingula anatina</name>
    <name type="common">Brachiopod</name>
    <name type="synonym">Lingula unguis</name>
    <dbReference type="NCBI Taxonomy" id="7574"/>
    <lineage>
        <taxon>Eukaryota</taxon>
        <taxon>Metazoa</taxon>
        <taxon>Spiralia</taxon>
        <taxon>Lophotrochozoa</taxon>
        <taxon>Brachiopoda</taxon>
        <taxon>Linguliformea</taxon>
        <taxon>Lingulata</taxon>
        <taxon>Lingulida</taxon>
        <taxon>Linguloidea</taxon>
        <taxon>Lingulidae</taxon>
        <taxon>Lingula</taxon>
    </lineage>
</organism>
<dbReference type="SUPFAM" id="SSF51735">
    <property type="entry name" value="NAD(P)-binding Rossmann-fold domains"/>
    <property type="match status" value="1"/>
</dbReference>
<dbReference type="InterPro" id="IPR000873">
    <property type="entry name" value="AMP-dep_synth/lig_dom"/>
</dbReference>
<dbReference type="InParanoid" id="A0A1S3J3C8"/>
<dbReference type="PANTHER" id="PTHR42814">
    <property type="entry name" value="AMP-BINDING DOMAIN-CONTAINING PROTEIN"/>
    <property type="match status" value="1"/>
</dbReference>
<dbReference type="PANTHER" id="PTHR42814:SF3">
    <property type="entry name" value="BETA-N-ACETYLHEXOSAMINIDASE"/>
    <property type="match status" value="1"/>
</dbReference>
<dbReference type="RefSeq" id="XP_013404922.1">
    <property type="nucleotide sequence ID" value="XM_013549468.1"/>
</dbReference>
<evidence type="ECO:0000256" key="1">
    <source>
        <dbReference type="ARBA" id="ARBA00022450"/>
    </source>
</evidence>
<evidence type="ECO:0000259" key="3">
    <source>
        <dbReference type="Pfam" id="PF00501"/>
    </source>
</evidence>
<dbReference type="Gene3D" id="3.40.50.720">
    <property type="entry name" value="NAD(P)-binding Rossmann-like Domain"/>
    <property type="match status" value="1"/>
</dbReference>
<dbReference type="InterPro" id="IPR002347">
    <property type="entry name" value="SDR_fam"/>
</dbReference>
<dbReference type="STRING" id="7574.A0A1S3J3C8"/>
<dbReference type="InterPro" id="IPR045851">
    <property type="entry name" value="AMP-bd_C_sf"/>
</dbReference>
<evidence type="ECO:0000259" key="4">
    <source>
        <dbReference type="Pfam" id="PF13193"/>
    </source>
</evidence>
<keyword evidence="2" id="KW-0597">Phosphoprotein</keyword>
<evidence type="ECO:0000313" key="6">
    <source>
        <dbReference type="RefSeq" id="XP_013404922.1"/>
    </source>
</evidence>
<dbReference type="Gene3D" id="3.30.300.30">
    <property type="match status" value="1"/>
</dbReference>
<evidence type="ECO:0000313" key="5">
    <source>
        <dbReference type="Proteomes" id="UP000085678"/>
    </source>
</evidence>
<dbReference type="Gene3D" id="3.40.50.12780">
    <property type="entry name" value="N-terminal domain of ligase-like"/>
    <property type="match status" value="1"/>
</dbReference>
<dbReference type="Pfam" id="PF13193">
    <property type="entry name" value="AMP-binding_C"/>
    <property type="match status" value="1"/>
</dbReference>
<gene>
    <name evidence="6" type="primary">LOC106169842</name>
</gene>
<dbReference type="InterPro" id="IPR042099">
    <property type="entry name" value="ANL_N_sf"/>
</dbReference>
<dbReference type="InterPro" id="IPR036291">
    <property type="entry name" value="NAD(P)-bd_dom_sf"/>
</dbReference>